<dbReference type="PANTHER" id="PTHR33129:SF1">
    <property type="entry name" value="ATP-BINDING PROTEIN"/>
    <property type="match status" value="1"/>
</dbReference>
<reference evidence="1 2" key="1">
    <citation type="submission" date="2018-06" db="EMBL/GenBank/DDBJ databases">
        <title>Comparative genomics reveals the genomic features of Rhizophagus irregularis, R. cerebriforme, R. diaphanum and Gigaspora rosea, and their symbiotic lifestyle signature.</title>
        <authorList>
            <person name="Morin E."/>
            <person name="San Clemente H."/>
            <person name="Chen E.C.H."/>
            <person name="De La Providencia I."/>
            <person name="Hainaut M."/>
            <person name="Kuo A."/>
            <person name="Kohler A."/>
            <person name="Murat C."/>
            <person name="Tang N."/>
            <person name="Roy S."/>
            <person name="Loubradou J."/>
            <person name="Henrissat B."/>
            <person name="Grigoriev I.V."/>
            <person name="Corradi N."/>
            <person name="Roux C."/>
            <person name="Martin F.M."/>
        </authorList>
    </citation>
    <scope>NUCLEOTIDE SEQUENCE [LARGE SCALE GENOMIC DNA]</scope>
    <source>
        <strain evidence="1 2">DAOM 227022</strain>
    </source>
</reference>
<gene>
    <name evidence="1" type="ORF">C1645_155526</name>
</gene>
<name>A0A397SWW2_9GLOM</name>
<protein>
    <submittedName>
        <fullName evidence="1">Uncharacterized protein</fullName>
    </submittedName>
</protein>
<organism evidence="1 2">
    <name type="scientific">Glomus cerebriforme</name>
    <dbReference type="NCBI Taxonomy" id="658196"/>
    <lineage>
        <taxon>Eukaryota</taxon>
        <taxon>Fungi</taxon>
        <taxon>Fungi incertae sedis</taxon>
        <taxon>Mucoromycota</taxon>
        <taxon>Glomeromycotina</taxon>
        <taxon>Glomeromycetes</taxon>
        <taxon>Glomerales</taxon>
        <taxon>Glomeraceae</taxon>
        <taxon>Glomus</taxon>
    </lineage>
</organism>
<dbReference type="EMBL" id="QKYT01000181">
    <property type="protein sequence ID" value="RIA90463.1"/>
    <property type="molecule type" value="Genomic_DNA"/>
</dbReference>
<dbReference type="Proteomes" id="UP000265703">
    <property type="component" value="Unassembled WGS sequence"/>
</dbReference>
<proteinExistence type="predicted"/>
<dbReference type="OrthoDB" id="2343858at2759"/>
<evidence type="ECO:0000313" key="1">
    <source>
        <dbReference type="EMBL" id="RIA90463.1"/>
    </source>
</evidence>
<dbReference type="InterPro" id="IPR052980">
    <property type="entry name" value="Crinkler_effector"/>
</dbReference>
<dbReference type="AlphaFoldDB" id="A0A397SWW2"/>
<evidence type="ECO:0000313" key="2">
    <source>
        <dbReference type="Proteomes" id="UP000265703"/>
    </source>
</evidence>
<comment type="caution">
    <text evidence="1">The sequence shown here is derived from an EMBL/GenBank/DDBJ whole genome shotgun (WGS) entry which is preliminary data.</text>
</comment>
<accession>A0A397SWW2</accession>
<dbReference type="PANTHER" id="PTHR33129">
    <property type="entry name" value="PROTEIN KINASE DOMAIN-CONTAINING PROTEIN-RELATED"/>
    <property type="match status" value="1"/>
</dbReference>
<keyword evidence="2" id="KW-1185">Reference proteome</keyword>
<sequence>MKRPGEYQTSNHEPVALSVADFWNNLDKAQIVLKSLENFDETAFTSEPLSRYIEVKGNEIVLDDNVMLNAQDQLIFNNGELVNGSTLSTKNFAKFLRLCRSPDGIVYGISAQNILIKDSYLLMIEKIENDREDKVTKGCTLIGSPGIGKTHFSLYLAFYLTRRYTSTNIIYQQPDGSNVTITLHINQRNRSVIKFPRGLGGEDPEVTKDSFYIADSIAPSLCKTIYTFLVTTPKNVRWHEFKKYNPKRYYAPIWTEKEIWDVWEWDEQYKERIPKVRVEELIRRWGCIPRRVFVEYNNEPDILELISHCDTYTFLKNEGGDLNDNYTGKAIYIIPNSDFTDRKYVPASEEICKALYRYHESNTKEKIIEIIKNFARTAGGPLSGRFFEMMAHDVLRKGGKFKVRRLTDNDEDDLDLQELELKYFDEINEITPGCYNVPKDPTFKSIDSLVPNRNGSNHLYQTTIAEKHNIKVMLSLYY</sequence>